<protein>
    <submittedName>
        <fullName evidence="2">Uncharacterized protein</fullName>
    </submittedName>
</protein>
<comment type="caution">
    <text evidence="2">The sequence shown here is derived from an EMBL/GenBank/DDBJ whole genome shotgun (WGS) entry which is preliminary data.</text>
</comment>
<reference evidence="2" key="1">
    <citation type="submission" date="2021-11" db="EMBL/GenBank/DDBJ databases">
        <title>Streptomyces corallinus and Kineosporia corallina sp. nov., two new coral-derived marine actinobacteria.</title>
        <authorList>
            <person name="Buangrab K."/>
            <person name="Sutthacheep M."/>
            <person name="Yeemin T."/>
            <person name="Harunari E."/>
            <person name="Igarashi Y."/>
            <person name="Sripreechasak P."/>
            <person name="Kanchanasin P."/>
            <person name="Tanasupawat S."/>
            <person name="Phongsopitanun W."/>
        </authorList>
    </citation>
    <scope>NUCLEOTIDE SEQUENCE</scope>
    <source>
        <strain evidence="2">JCM 31032</strain>
    </source>
</reference>
<keyword evidence="1" id="KW-0812">Transmembrane</keyword>
<evidence type="ECO:0000256" key="1">
    <source>
        <dbReference type="SAM" id="Phobius"/>
    </source>
</evidence>
<feature type="transmembrane region" description="Helical" evidence="1">
    <location>
        <begin position="44"/>
        <end position="61"/>
    </location>
</feature>
<keyword evidence="1" id="KW-1133">Transmembrane helix</keyword>
<proteinExistence type="predicted"/>
<sequence>MPGVDQDLPSGKGCPGYVARAAGPQAQSLIQVAQESFVDAWQQTMWAGTAVMVLLFVSSAFRRLERDELPTASPEPAQVTRE</sequence>
<dbReference type="AlphaFoldDB" id="A0A9X1NC86"/>
<keyword evidence="3" id="KW-1185">Reference proteome</keyword>
<gene>
    <name evidence="2" type="ORF">LR394_09120</name>
</gene>
<dbReference type="EMBL" id="JAJOMB010000004">
    <property type="protein sequence ID" value="MCD5311055.1"/>
    <property type="molecule type" value="Genomic_DNA"/>
</dbReference>
<dbReference type="Proteomes" id="UP001138997">
    <property type="component" value="Unassembled WGS sequence"/>
</dbReference>
<keyword evidence="1" id="KW-0472">Membrane</keyword>
<evidence type="ECO:0000313" key="2">
    <source>
        <dbReference type="EMBL" id="MCD5311055.1"/>
    </source>
</evidence>
<name>A0A9X1NC86_9ACTN</name>
<evidence type="ECO:0000313" key="3">
    <source>
        <dbReference type="Proteomes" id="UP001138997"/>
    </source>
</evidence>
<accession>A0A9X1NC86</accession>
<organism evidence="2 3">
    <name type="scientific">Kineosporia babensis</name>
    <dbReference type="NCBI Taxonomy" id="499548"/>
    <lineage>
        <taxon>Bacteria</taxon>
        <taxon>Bacillati</taxon>
        <taxon>Actinomycetota</taxon>
        <taxon>Actinomycetes</taxon>
        <taxon>Kineosporiales</taxon>
        <taxon>Kineosporiaceae</taxon>
        <taxon>Kineosporia</taxon>
    </lineage>
</organism>
<dbReference type="RefSeq" id="WP_231440234.1">
    <property type="nucleotide sequence ID" value="NZ_JAJOMB010000004.1"/>
</dbReference>